<evidence type="ECO:0000256" key="1">
    <source>
        <dbReference type="SAM" id="MobiDB-lite"/>
    </source>
</evidence>
<evidence type="ECO:0000313" key="2">
    <source>
        <dbReference type="Proteomes" id="UP000887560"/>
    </source>
</evidence>
<feature type="compositionally biased region" description="Basic and acidic residues" evidence="1">
    <location>
        <begin position="26"/>
        <end position="40"/>
    </location>
</feature>
<evidence type="ECO:0000313" key="3">
    <source>
        <dbReference type="WBParaSite" id="scf7180000423558.g11276"/>
    </source>
</evidence>
<reference evidence="3" key="1">
    <citation type="submission" date="2022-11" db="UniProtKB">
        <authorList>
            <consortium name="WormBaseParasite"/>
        </authorList>
    </citation>
    <scope>IDENTIFICATION</scope>
</reference>
<dbReference type="WBParaSite" id="scf7180000423558.g11276">
    <property type="protein sequence ID" value="scf7180000423558.g11276"/>
    <property type="gene ID" value="scf7180000423558.g11276"/>
</dbReference>
<name>A0A915P6S3_9BILA</name>
<proteinExistence type="predicted"/>
<protein>
    <submittedName>
        <fullName evidence="3">Uncharacterized protein</fullName>
    </submittedName>
</protein>
<dbReference type="Proteomes" id="UP000887560">
    <property type="component" value="Unplaced"/>
</dbReference>
<keyword evidence="2" id="KW-1185">Reference proteome</keyword>
<sequence>MADDFSQRPPGRQADEAIVPLTGERGNNDKKKGGWKDKKNTIKKSFKVKSNDEKKTEDLAELKKEMKMDEHRIPLEELCAAYETDIERVLDFILNYVSNTLFLRV</sequence>
<feature type="region of interest" description="Disordered" evidence="1">
    <location>
        <begin position="1"/>
        <end position="51"/>
    </location>
</feature>
<accession>A0A915P6S3</accession>
<dbReference type="AlphaFoldDB" id="A0A915P6S3"/>
<organism evidence="2 3">
    <name type="scientific">Meloidogyne floridensis</name>
    <dbReference type="NCBI Taxonomy" id="298350"/>
    <lineage>
        <taxon>Eukaryota</taxon>
        <taxon>Metazoa</taxon>
        <taxon>Ecdysozoa</taxon>
        <taxon>Nematoda</taxon>
        <taxon>Chromadorea</taxon>
        <taxon>Rhabditida</taxon>
        <taxon>Tylenchina</taxon>
        <taxon>Tylenchomorpha</taxon>
        <taxon>Tylenchoidea</taxon>
        <taxon>Meloidogynidae</taxon>
        <taxon>Meloidogyninae</taxon>
        <taxon>Meloidogyne</taxon>
    </lineage>
</organism>